<dbReference type="EMBL" id="FOGG01000002">
    <property type="protein sequence ID" value="SEQ88629.1"/>
    <property type="molecule type" value="Genomic_DNA"/>
</dbReference>
<name>A0A1H9JPA9_9SPHI</name>
<dbReference type="AlphaFoldDB" id="A0A1H9JPA9"/>
<evidence type="ECO:0000313" key="2">
    <source>
        <dbReference type="Proteomes" id="UP000199572"/>
    </source>
</evidence>
<sequence>MKLTIIFISAILIFSACKQSDYSATDHPDFQKNVLPQAQRLIDSNKILQGLAYLDSSYRKLKNPGYGDILAVYNVKTKTLFNNNADEADLINAMKYADSAISLINNHQLKNKYRQQYISLIFHRGDMLVNKDRFDDAYASYYKAKQILDSAGMSCEQADYYARLGLIYYKQGKFYKCGFTF</sequence>
<dbReference type="PROSITE" id="PS51257">
    <property type="entry name" value="PROKAR_LIPOPROTEIN"/>
    <property type="match status" value="1"/>
</dbReference>
<organism evidence="1 2">
    <name type="scientific">Pedobacter rhizosphaerae</name>
    <dbReference type="NCBI Taxonomy" id="390241"/>
    <lineage>
        <taxon>Bacteria</taxon>
        <taxon>Pseudomonadati</taxon>
        <taxon>Bacteroidota</taxon>
        <taxon>Sphingobacteriia</taxon>
        <taxon>Sphingobacteriales</taxon>
        <taxon>Sphingobacteriaceae</taxon>
        <taxon>Pedobacter</taxon>
    </lineage>
</organism>
<dbReference type="SUPFAM" id="SSF48452">
    <property type="entry name" value="TPR-like"/>
    <property type="match status" value="1"/>
</dbReference>
<keyword evidence="2" id="KW-1185">Reference proteome</keyword>
<dbReference type="Gene3D" id="1.25.40.10">
    <property type="entry name" value="Tetratricopeptide repeat domain"/>
    <property type="match status" value="1"/>
</dbReference>
<gene>
    <name evidence="1" type="ORF">SAMN04488023_10211</name>
</gene>
<dbReference type="RefSeq" id="WP_090880401.1">
    <property type="nucleotide sequence ID" value="NZ_FOGG01000002.1"/>
</dbReference>
<protein>
    <recommendedName>
        <fullName evidence="3">Tetratricopeptide repeat-containing protein</fullName>
    </recommendedName>
</protein>
<dbReference type="Proteomes" id="UP000199572">
    <property type="component" value="Unassembled WGS sequence"/>
</dbReference>
<evidence type="ECO:0008006" key="3">
    <source>
        <dbReference type="Google" id="ProtNLM"/>
    </source>
</evidence>
<proteinExistence type="predicted"/>
<accession>A0A1H9JPA9</accession>
<evidence type="ECO:0000313" key="1">
    <source>
        <dbReference type="EMBL" id="SEQ88629.1"/>
    </source>
</evidence>
<reference evidence="1 2" key="1">
    <citation type="submission" date="2016-10" db="EMBL/GenBank/DDBJ databases">
        <authorList>
            <person name="de Groot N.N."/>
        </authorList>
    </citation>
    <scope>NUCLEOTIDE SEQUENCE [LARGE SCALE GENOMIC DNA]</scope>
    <source>
        <strain evidence="1 2">DSM 18610</strain>
    </source>
</reference>
<dbReference type="STRING" id="390241.SAMN04488023_10211"/>
<dbReference type="InterPro" id="IPR011990">
    <property type="entry name" value="TPR-like_helical_dom_sf"/>
</dbReference>